<feature type="region of interest" description="Disordered" evidence="6">
    <location>
        <begin position="698"/>
        <end position="770"/>
    </location>
</feature>
<reference evidence="9 10" key="2">
    <citation type="submission" date="2018-04" db="EMBL/GenBank/DDBJ databases">
        <title>OglaRS2 (Oryza glaberrima Reference Sequence Version 2).</title>
        <authorList>
            <person name="Zhang J."/>
            <person name="Kudrna D."/>
            <person name="Lee S."/>
            <person name="Talag J."/>
            <person name="Rajasekar S."/>
            <person name="Wing R.A."/>
        </authorList>
    </citation>
    <scope>NUCLEOTIDE SEQUENCE [LARGE SCALE GENOMIC DNA]</scope>
    <source>
        <strain evidence="9 10">cv. IRGC 96717</strain>
    </source>
</reference>
<dbReference type="PROSITE" id="PS00674">
    <property type="entry name" value="AAA"/>
    <property type="match status" value="1"/>
</dbReference>
<dbReference type="InterPro" id="IPR051701">
    <property type="entry name" value="Mito_OM_Translocase_MSP1"/>
</dbReference>
<keyword evidence="7" id="KW-0812">Transmembrane</keyword>
<organism evidence="9 10">
    <name type="scientific">Oryza glaberrima</name>
    <name type="common">African rice</name>
    <dbReference type="NCBI Taxonomy" id="4538"/>
    <lineage>
        <taxon>Eukaryota</taxon>
        <taxon>Viridiplantae</taxon>
        <taxon>Streptophyta</taxon>
        <taxon>Embryophyta</taxon>
        <taxon>Tracheophyta</taxon>
        <taxon>Spermatophyta</taxon>
        <taxon>Magnoliopsida</taxon>
        <taxon>Liliopsida</taxon>
        <taxon>Poales</taxon>
        <taxon>Poaceae</taxon>
        <taxon>BOP clade</taxon>
        <taxon>Oryzoideae</taxon>
        <taxon>Oryzeae</taxon>
        <taxon>Oryzinae</taxon>
        <taxon>Oryza</taxon>
    </lineage>
</organism>
<dbReference type="PANTHER" id="PTHR45644">
    <property type="entry name" value="AAA ATPASE, PUTATIVE (AFU_ORTHOLOGUE AFUA_2G12920)-RELATED-RELATED"/>
    <property type="match status" value="1"/>
</dbReference>
<proteinExistence type="predicted"/>
<evidence type="ECO:0000256" key="2">
    <source>
        <dbReference type="ARBA" id="ARBA00022741"/>
    </source>
</evidence>
<dbReference type="GO" id="GO:0005741">
    <property type="term" value="C:mitochondrial outer membrane"/>
    <property type="evidence" value="ECO:0007669"/>
    <property type="project" value="UniProtKB-SubCell"/>
</dbReference>
<dbReference type="SMART" id="SM00382">
    <property type="entry name" value="AAA"/>
    <property type="match status" value="1"/>
</dbReference>
<feature type="transmembrane region" description="Helical" evidence="7">
    <location>
        <begin position="813"/>
        <end position="835"/>
    </location>
</feature>
<dbReference type="InterPro" id="IPR003960">
    <property type="entry name" value="ATPase_AAA_CS"/>
</dbReference>
<dbReference type="FunFam" id="3.40.50.300:FF:000416">
    <property type="entry name" value="p-loop nucleoside triphosphate hydrolase superfamily protein"/>
    <property type="match status" value="1"/>
</dbReference>
<evidence type="ECO:0000256" key="1">
    <source>
        <dbReference type="ARBA" id="ARBA00004572"/>
    </source>
</evidence>
<keyword evidence="3" id="KW-1000">Mitochondrion outer membrane</keyword>
<dbReference type="InterPro" id="IPR003593">
    <property type="entry name" value="AAA+_ATPase"/>
</dbReference>
<dbReference type="Gramene" id="ORGLA01G0187300.1">
    <property type="protein sequence ID" value="ORGLA01G0187300.1"/>
    <property type="gene ID" value="ORGLA01G0187300"/>
</dbReference>
<protein>
    <recommendedName>
        <fullName evidence="8">AAA+ ATPase domain-containing protein</fullName>
    </recommendedName>
</protein>
<keyword evidence="7" id="KW-0472">Membrane</keyword>
<dbReference type="RefSeq" id="XP_052134715.1">
    <property type="nucleotide sequence ID" value="XM_052278755.1"/>
</dbReference>
<dbReference type="EnsemblPlants" id="ORGLA01G0187300.1">
    <property type="protein sequence ID" value="ORGLA01G0187300.1"/>
    <property type="gene ID" value="ORGLA01G0187300"/>
</dbReference>
<dbReference type="Pfam" id="PF24933">
    <property type="entry name" value="DUF7751"/>
    <property type="match status" value="1"/>
</dbReference>
<dbReference type="GO" id="GO:0016887">
    <property type="term" value="F:ATP hydrolysis activity"/>
    <property type="evidence" value="ECO:0007669"/>
    <property type="project" value="InterPro"/>
</dbReference>
<feature type="compositionally biased region" description="Basic and acidic residues" evidence="6">
    <location>
        <begin position="728"/>
        <end position="759"/>
    </location>
</feature>
<feature type="domain" description="AAA+ ATPase" evidence="8">
    <location>
        <begin position="505"/>
        <end position="642"/>
    </location>
</feature>
<accession>I1NPT3</accession>
<evidence type="ECO:0000256" key="3">
    <source>
        <dbReference type="ARBA" id="ARBA00022787"/>
    </source>
</evidence>
<evidence type="ECO:0000259" key="8">
    <source>
        <dbReference type="SMART" id="SM00382"/>
    </source>
</evidence>
<evidence type="ECO:0000313" key="9">
    <source>
        <dbReference type="EnsemblPlants" id="ORGLA01G0187300.1"/>
    </source>
</evidence>
<dbReference type="HOGENOM" id="CLU_000688_14_3_1"/>
<dbReference type="PANTHER" id="PTHR45644:SF25">
    <property type="entry name" value="CELL DIVISION CYCLE GENE CDC48-LIKE"/>
    <property type="match status" value="1"/>
</dbReference>
<keyword evidence="10" id="KW-1185">Reference proteome</keyword>
<dbReference type="AlphaFoldDB" id="I1NPT3"/>
<evidence type="ECO:0000256" key="6">
    <source>
        <dbReference type="SAM" id="MobiDB-lite"/>
    </source>
</evidence>
<feature type="transmembrane region" description="Helical" evidence="7">
    <location>
        <begin position="6"/>
        <end position="24"/>
    </location>
</feature>
<dbReference type="GeneID" id="127753274"/>
<name>I1NPT3_ORYGL</name>
<evidence type="ECO:0000256" key="7">
    <source>
        <dbReference type="SAM" id="Phobius"/>
    </source>
</evidence>
<reference evidence="9" key="1">
    <citation type="submission" date="2015-06" db="UniProtKB">
        <authorList>
            <consortium name="EnsemblPlants"/>
        </authorList>
    </citation>
    <scope>IDENTIFICATION</scope>
</reference>
<dbReference type="InterPro" id="IPR003959">
    <property type="entry name" value="ATPase_AAA_core"/>
</dbReference>
<keyword evidence="4" id="KW-0067">ATP-binding</keyword>
<evidence type="ECO:0000256" key="4">
    <source>
        <dbReference type="ARBA" id="ARBA00022840"/>
    </source>
</evidence>
<dbReference type="Gene3D" id="3.40.50.300">
    <property type="entry name" value="P-loop containing nucleotide triphosphate hydrolases"/>
    <property type="match status" value="1"/>
</dbReference>
<dbReference type="SUPFAM" id="SSF52540">
    <property type="entry name" value="P-loop containing nucleoside triphosphate hydrolases"/>
    <property type="match status" value="1"/>
</dbReference>
<sequence>MEHGSIIASAVGVGVGVGVGIGLVSSRLTGLATGGGGGGATAAEVEAELRCLVVDGRDVGVSFDDFPYYLSEQSKLALTSTAFVHLSPTILPNHIRVLSASSRTILLCGPSEAYLQSLAKALANQFSARLMLLDVIDFACKLHHKYGGPSNTQTRERSMTEAAFDRVSSLVGAFNLFRKKEEPTGTGPLSRETGILDLRTSTCCPHNTPSVRVQLSLVPPEKDHDPESSKYLASVKPCWSLNEKVLIQSLYKIIVSASEISPVILYIRDVDDLLGSSEKAYCMFQKMLKKLSGRVIVIGSQFLDDDEDREDIEESVCALFPCILETKPPKDKALLEKWKTQMEEDSNNNNNQVVQNYIAEVLAENNLECEDLSSINADDDCKIIVAYLEEIITPAVSYHLMNDKNPKYRNGNLVISSESLSHGLRIFQESNDLGKDTVEAKDETEMVVPDNEYEKKIRPTVIPANEIGVTFDDIGALADIKECLHELVMLPLQRPDFFKGGLLKPCKGVLLFGPPGTGKTMLAKALANAAGASFLNISMASMTSKWYGESEKCIQALFSLAAKLAPAIIFIDEVDSMLGKRDNHSENEASRRVKNEFMAHWDGLLSKSNERILVLAATNRPFDLDDAVIRRFEHRIMVGLPTLESRELILKTLLSKETVENIDFKELAKMTEGYTSSDLKNICVTAAYHPVRELLQKEKNKVKKETAPETKQEPKEKTKIQENGTKSSDSKTEKDKLDNKEGKKDKPADKKDKSDKGDAGETTLRPLNMEDLRKAKDEVAASFASEGVVMNQIKEWNELYGKGGSRKREQLTYFLYVVKNSLLVYTFVVFVVGIWPPDDWMY</sequence>
<dbReference type="Gene3D" id="1.10.8.60">
    <property type="match status" value="1"/>
</dbReference>
<dbReference type="GO" id="GO:0005524">
    <property type="term" value="F:ATP binding"/>
    <property type="evidence" value="ECO:0007669"/>
    <property type="project" value="UniProtKB-KW"/>
</dbReference>
<dbReference type="KEGG" id="ogl:127753274"/>
<keyword evidence="2" id="KW-0547">Nucleotide-binding</keyword>
<dbReference type="InterPro" id="IPR056653">
    <property type="entry name" value="DUF7751"/>
</dbReference>
<dbReference type="Proteomes" id="UP000007306">
    <property type="component" value="Chromosome 1"/>
</dbReference>
<dbReference type="InterPro" id="IPR041569">
    <property type="entry name" value="AAA_lid_3"/>
</dbReference>
<keyword evidence="5" id="KW-0496">Mitochondrion</keyword>
<evidence type="ECO:0000313" key="10">
    <source>
        <dbReference type="Proteomes" id="UP000007306"/>
    </source>
</evidence>
<dbReference type="OMA" id="YGESEKC"/>
<comment type="subcellular location">
    <subcellularLocation>
        <location evidence="1">Mitochondrion outer membrane</location>
        <topology evidence="1">Single-pass membrane protein</topology>
    </subcellularLocation>
</comment>
<keyword evidence="7" id="KW-1133">Transmembrane helix</keyword>
<dbReference type="Pfam" id="PF17862">
    <property type="entry name" value="AAA_lid_3"/>
    <property type="match status" value="1"/>
</dbReference>
<evidence type="ECO:0000256" key="5">
    <source>
        <dbReference type="ARBA" id="ARBA00023128"/>
    </source>
</evidence>
<dbReference type="STRING" id="4538.I1NPT3"/>
<feature type="compositionally biased region" description="Basic and acidic residues" evidence="6">
    <location>
        <begin position="698"/>
        <end position="720"/>
    </location>
</feature>
<dbReference type="InterPro" id="IPR027417">
    <property type="entry name" value="P-loop_NTPase"/>
</dbReference>
<dbReference type="Pfam" id="PF00004">
    <property type="entry name" value="AAA"/>
    <property type="match status" value="1"/>
</dbReference>
<gene>
    <name evidence="9" type="primary">LOC127753274</name>
</gene>
<dbReference type="eggNOG" id="KOG0737">
    <property type="taxonomic scope" value="Eukaryota"/>
</dbReference>